<comment type="cofactor">
    <cofactor evidence="1">
        <name>Mg(2+)</name>
        <dbReference type="ChEBI" id="CHEBI:18420"/>
    </cofactor>
</comment>
<sequence>MAPIKEIEYFRVPPRWIFVKITDADGKTGWGEASLEGNSEAVEGCLDGFRERFVGMEANEIENIWQHAYRGSFYRGGPVIMSALAGVDIALWDLKARRLNVPIYELLGGKVRSKIKVYTWVRGANAAACANHAHVPLNFPSLVRKEQGFKAVKMTATEDLGWVDSPAALDDAVERLKAVKATGVDCGLDFHGRVHKPMVKLLARKLEPHEPLFIEEPLLSDHPEGLRSLDTTIPVALGERLHSRWAFKPFLELGKVDILQPDISHAGGISELRRIATMAEAYDVSLAPHCPLGPIALAANFQINAVSANFFIQEMILDPNQNLSVGQGDLKGYTKNAEVWTIKDGMIDMMDGPGLGIEVDEERVRQSAVGTKSWRFPTFTGPGGELREW</sequence>
<reference evidence="4 5" key="1">
    <citation type="submission" date="2016-04" db="EMBL/GenBank/DDBJ databases">
        <title>Draft genome of Fonsecaea erecta CBS 125763.</title>
        <authorList>
            <person name="Weiss V.A."/>
            <person name="Vicente V.A."/>
            <person name="Raittz R.T."/>
            <person name="Moreno L.F."/>
            <person name="De Souza E.M."/>
            <person name="Pedrosa F.O."/>
            <person name="Steffens M.B."/>
            <person name="Faoro H."/>
            <person name="Tadra-Sfeir M.Z."/>
            <person name="Najafzadeh M.J."/>
            <person name="Felipe M.S."/>
            <person name="Teixeira M."/>
            <person name="Sun J."/>
            <person name="Xi L."/>
            <person name="Gomes R."/>
            <person name="De Azevedo C.M."/>
            <person name="Salgado C.G."/>
            <person name="Da Silva M.B."/>
            <person name="Nascimento M.F."/>
            <person name="Queiroz-Telles F."/>
            <person name="Attili D.S."/>
            <person name="Gorbushina A."/>
        </authorList>
    </citation>
    <scope>NUCLEOTIDE SEQUENCE [LARGE SCALE GENOMIC DNA]</scope>
    <source>
        <strain evidence="4 5">CBS 125763</strain>
    </source>
</reference>
<evidence type="ECO:0000313" key="5">
    <source>
        <dbReference type="Proteomes" id="UP000078343"/>
    </source>
</evidence>
<protein>
    <submittedName>
        <fullName evidence="4">D-galactonate dehydratase</fullName>
    </submittedName>
</protein>
<accession>A0A178Z3H9</accession>
<proteinExistence type="predicted"/>
<dbReference type="InterPro" id="IPR018110">
    <property type="entry name" value="Mandel_Rmase/mucon_lact_enz_CS"/>
</dbReference>
<dbReference type="InterPro" id="IPR029017">
    <property type="entry name" value="Enolase-like_N"/>
</dbReference>
<dbReference type="SMART" id="SM00922">
    <property type="entry name" value="MR_MLE"/>
    <property type="match status" value="1"/>
</dbReference>
<evidence type="ECO:0000259" key="3">
    <source>
        <dbReference type="SMART" id="SM00922"/>
    </source>
</evidence>
<organism evidence="4 5">
    <name type="scientific">Fonsecaea erecta</name>
    <dbReference type="NCBI Taxonomy" id="1367422"/>
    <lineage>
        <taxon>Eukaryota</taxon>
        <taxon>Fungi</taxon>
        <taxon>Dikarya</taxon>
        <taxon>Ascomycota</taxon>
        <taxon>Pezizomycotina</taxon>
        <taxon>Eurotiomycetes</taxon>
        <taxon>Chaetothyriomycetidae</taxon>
        <taxon>Chaetothyriales</taxon>
        <taxon>Herpotrichiellaceae</taxon>
        <taxon>Fonsecaea</taxon>
    </lineage>
</organism>
<dbReference type="GO" id="GO:0009063">
    <property type="term" value="P:amino acid catabolic process"/>
    <property type="evidence" value="ECO:0007669"/>
    <property type="project" value="InterPro"/>
</dbReference>
<dbReference type="EMBL" id="LVYI01000014">
    <property type="protein sequence ID" value="OAP54329.1"/>
    <property type="molecule type" value="Genomic_DNA"/>
</dbReference>
<dbReference type="AlphaFoldDB" id="A0A178Z3H9"/>
<keyword evidence="2" id="KW-0456">Lyase</keyword>
<dbReference type="RefSeq" id="XP_018687696.1">
    <property type="nucleotide sequence ID" value="XM_018842936.1"/>
</dbReference>
<dbReference type="InterPro" id="IPR034593">
    <property type="entry name" value="DgoD-like"/>
</dbReference>
<dbReference type="NCBIfam" id="NF010624">
    <property type="entry name" value="PRK14017.1"/>
    <property type="match status" value="1"/>
</dbReference>
<dbReference type="SUPFAM" id="SSF51604">
    <property type="entry name" value="Enolase C-terminal domain-like"/>
    <property type="match status" value="1"/>
</dbReference>
<dbReference type="Gene3D" id="3.30.390.10">
    <property type="entry name" value="Enolase-like, N-terminal domain"/>
    <property type="match status" value="1"/>
</dbReference>
<dbReference type="GO" id="GO:0016829">
    <property type="term" value="F:lyase activity"/>
    <property type="evidence" value="ECO:0007669"/>
    <property type="project" value="UniProtKB-KW"/>
</dbReference>
<dbReference type="SFLD" id="SFLDG00179">
    <property type="entry name" value="mandelate_racemase"/>
    <property type="match status" value="1"/>
</dbReference>
<dbReference type="GeneID" id="30015598"/>
<dbReference type="InterPro" id="IPR029065">
    <property type="entry name" value="Enolase_C-like"/>
</dbReference>
<comment type="caution">
    <text evidence="4">The sequence shown here is derived from an EMBL/GenBank/DDBJ whole genome shotgun (WGS) entry which is preliminary data.</text>
</comment>
<keyword evidence="5" id="KW-1185">Reference proteome</keyword>
<dbReference type="Proteomes" id="UP000078343">
    <property type="component" value="Unassembled WGS sequence"/>
</dbReference>
<dbReference type="OrthoDB" id="2579025at2759"/>
<dbReference type="Pfam" id="PF02746">
    <property type="entry name" value="MR_MLE_N"/>
    <property type="match status" value="1"/>
</dbReference>
<dbReference type="SUPFAM" id="SSF54826">
    <property type="entry name" value="Enolase N-terminal domain-like"/>
    <property type="match status" value="1"/>
</dbReference>
<dbReference type="Pfam" id="PF13378">
    <property type="entry name" value="MR_MLE_C"/>
    <property type="match status" value="1"/>
</dbReference>
<evidence type="ECO:0000256" key="2">
    <source>
        <dbReference type="ARBA" id="ARBA00023239"/>
    </source>
</evidence>
<evidence type="ECO:0000256" key="1">
    <source>
        <dbReference type="ARBA" id="ARBA00001946"/>
    </source>
</evidence>
<gene>
    <name evidence="4" type="ORF">AYL99_11430</name>
</gene>
<dbReference type="SFLD" id="SFLDS00001">
    <property type="entry name" value="Enolase"/>
    <property type="match status" value="1"/>
</dbReference>
<feature type="domain" description="Mandelate racemase/muconate lactonizing enzyme C-terminal" evidence="3">
    <location>
        <begin position="136"/>
        <end position="236"/>
    </location>
</feature>
<name>A0A178Z3H9_9EURO</name>
<dbReference type="PROSITE" id="PS00908">
    <property type="entry name" value="MR_MLE_1"/>
    <property type="match status" value="1"/>
</dbReference>
<dbReference type="STRING" id="1367422.A0A178Z3H9"/>
<dbReference type="InterPro" id="IPR036849">
    <property type="entry name" value="Enolase-like_C_sf"/>
</dbReference>
<dbReference type="PANTHER" id="PTHR48080">
    <property type="entry name" value="D-GALACTONATE DEHYDRATASE-RELATED"/>
    <property type="match status" value="1"/>
</dbReference>
<dbReference type="Gene3D" id="3.20.20.120">
    <property type="entry name" value="Enolase-like C-terminal domain"/>
    <property type="match status" value="1"/>
</dbReference>
<dbReference type="InterPro" id="IPR013341">
    <property type="entry name" value="Mandelate_racemase_N_dom"/>
</dbReference>
<dbReference type="InterPro" id="IPR013342">
    <property type="entry name" value="Mandelate_racemase_C"/>
</dbReference>
<dbReference type="PANTHER" id="PTHR48080:SF2">
    <property type="entry name" value="D-GALACTONATE DEHYDRATASE"/>
    <property type="match status" value="1"/>
</dbReference>
<evidence type="ECO:0000313" key="4">
    <source>
        <dbReference type="EMBL" id="OAP54329.1"/>
    </source>
</evidence>